<dbReference type="GO" id="GO:0005742">
    <property type="term" value="C:mitochondrial outer membrane translocase complex"/>
    <property type="evidence" value="ECO:0007669"/>
    <property type="project" value="InterPro"/>
</dbReference>
<organism evidence="14 15">
    <name type="scientific">Schizothecium vesticola</name>
    <dbReference type="NCBI Taxonomy" id="314040"/>
    <lineage>
        <taxon>Eukaryota</taxon>
        <taxon>Fungi</taxon>
        <taxon>Dikarya</taxon>
        <taxon>Ascomycota</taxon>
        <taxon>Pezizomycotina</taxon>
        <taxon>Sordariomycetes</taxon>
        <taxon>Sordariomycetidae</taxon>
        <taxon>Sordariales</taxon>
        <taxon>Schizotheciaceae</taxon>
        <taxon>Schizothecium</taxon>
    </lineage>
</organism>
<dbReference type="Pfam" id="PF02064">
    <property type="entry name" value="MAS20"/>
    <property type="match status" value="1"/>
</dbReference>
<dbReference type="SUPFAM" id="SSF47157">
    <property type="entry name" value="Mitochondrial import receptor subunit Tom20"/>
    <property type="match status" value="1"/>
</dbReference>
<evidence type="ECO:0000256" key="7">
    <source>
        <dbReference type="ARBA" id="ARBA00022989"/>
    </source>
</evidence>
<evidence type="ECO:0000256" key="9">
    <source>
        <dbReference type="ARBA" id="ARBA00023136"/>
    </source>
</evidence>
<dbReference type="GO" id="GO:0030943">
    <property type="term" value="F:mitochondrion targeting sequence binding"/>
    <property type="evidence" value="ECO:0007669"/>
    <property type="project" value="TreeGrafter"/>
</dbReference>
<dbReference type="AlphaFoldDB" id="A0AA40EVY1"/>
<dbReference type="GO" id="GO:0006605">
    <property type="term" value="P:protein targeting"/>
    <property type="evidence" value="ECO:0007669"/>
    <property type="project" value="InterPro"/>
</dbReference>
<dbReference type="Proteomes" id="UP001172155">
    <property type="component" value="Unassembled WGS sequence"/>
</dbReference>
<evidence type="ECO:0000256" key="11">
    <source>
        <dbReference type="ARBA" id="ARBA00068548"/>
    </source>
</evidence>
<comment type="subcellular location">
    <subcellularLocation>
        <location evidence="1">Mitochondrion outer membrane</location>
        <topology evidence="1">Single-pass membrane protein</topology>
    </subcellularLocation>
</comment>
<keyword evidence="4" id="KW-0812">Transmembrane</keyword>
<dbReference type="GO" id="GO:0030150">
    <property type="term" value="P:protein import into mitochondrial matrix"/>
    <property type="evidence" value="ECO:0007669"/>
    <property type="project" value="TreeGrafter"/>
</dbReference>
<proteinExistence type="inferred from homology"/>
<keyword evidence="6" id="KW-0653">Protein transport</keyword>
<dbReference type="FunFam" id="1.20.960.10:FF:000002">
    <property type="entry name" value="Mitochondrial import receptor subunit TOM20"/>
    <property type="match status" value="1"/>
</dbReference>
<dbReference type="PRINTS" id="PR00351">
    <property type="entry name" value="OM20RECEPTOR"/>
</dbReference>
<evidence type="ECO:0000313" key="15">
    <source>
        <dbReference type="Proteomes" id="UP001172155"/>
    </source>
</evidence>
<dbReference type="PIRSF" id="PIRSF037707">
    <property type="entry name" value="MAS20_rcpt"/>
    <property type="match status" value="1"/>
</dbReference>
<dbReference type="EMBL" id="JAUKUD010000004">
    <property type="protein sequence ID" value="KAK0746569.1"/>
    <property type="molecule type" value="Genomic_DNA"/>
</dbReference>
<dbReference type="PANTHER" id="PTHR12430:SF0">
    <property type="entry name" value="TRANSLOCASE OF OUTER MITOCHONDRIAL MEMBRANE 20"/>
    <property type="match status" value="1"/>
</dbReference>
<keyword evidence="9" id="KW-0472">Membrane</keyword>
<comment type="caution">
    <text evidence="14">The sequence shown here is derived from an EMBL/GenBank/DDBJ whole genome shotgun (WGS) entry which is preliminary data.</text>
</comment>
<evidence type="ECO:0000256" key="5">
    <source>
        <dbReference type="ARBA" id="ARBA00022787"/>
    </source>
</evidence>
<reference evidence="14" key="1">
    <citation type="submission" date="2023-06" db="EMBL/GenBank/DDBJ databases">
        <title>Genome-scale phylogeny and comparative genomics of the fungal order Sordariales.</title>
        <authorList>
            <consortium name="Lawrence Berkeley National Laboratory"/>
            <person name="Hensen N."/>
            <person name="Bonometti L."/>
            <person name="Westerberg I."/>
            <person name="Brannstrom I.O."/>
            <person name="Guillou S."/>
            <person name="Cros-Aarteil S."/>
            <person name="Calhoun S."/>
            <person name="Haridas S."/>
            <person name="Kuo A."/>
            <person name="Mondo S."/>
            <person name="Pangilinan J."/>
            <person name="Riley R."/>
            <person name="LaButti K."/>
            <person name="Andreopoulos B."/>
            <person name="Lipzen A."/>
            <person name="Chen C."/>
            <person name="Yanf M."/>
            <person name="Daum C."/>
            <person name="Ng V."/>
            <person name="Clum A."/>
            <person name="Steindorff A."/>
            <person name="Ohm R."/>
            <person name="Martin F."/>
            <person name="Silar P."/>
            <person name="Natvig D."/>
            <person name="Lalanne C."/>
            <person name="Gautier V."/>
            <person name="Ament-velasquez S.L."/>
            <person name="Kruys A."/>
            <person name="Hutchinson M.I."/>
            <person name="Powell A.J."/>
            <person name="Barry K."/>
            <person name="Miller A.N."/>
            <person name="Grigoriev I.V."/>
            <person name="Debuchy R."/>
            <person name="Gladieux P."/>
            <person name="Thoren M.H."/>
            <person name="Johannesson H."/>
        </authorList>
    </citation>
    <scope>NUCLEOTIDE SEQUENCE</scope>
    <source>
        <strain evidence="14">SMH3187-1</strain>
    </source>
</reference>
<keyword evidence="5" id="KW-1000">Mitochondrion outer membrane</keyword>
<evidence type="ECO:0000256" key="6">
    <source>
        <dbReference type="ARBA" id="ARBA00022927"/>
    </source>
</evidence>
<evidence type="ECO:0000256" key="10">
    <source>
        <dbReference type="ARBA" id="ARBA00042705"/>
    </source>
</evidence>
<accession>A0AA40EVY1</accession>
<comment type="similarity">
    <text evidence="2">Belongs to the Tom20 family.</text>
</comment>
<dbReference type="InterPro" id="IPR023392">
    <property type="entry name" value="Tom20_dom_sf"/>
</dbReference>
<keyword evidence="3" id="KW-0813">Transport</keyword>
<sequence length="163" mass="18481">FLAYAVYFDYRRRSVPEFRRQLRRNERRMARVHKDQAVAEQQAQRQAMRRAVDDAKDEGFPTSSDEKEAYFLEQVQQGEALGTDPTKVVECALAFYKALKVYPTPGDLINIYDKTVAKPILDVLAEMIAYDGTLRIGPQYTSPTVDVAELMREMGGVPGVGLD</sequence>
<dbReference type="PANTHER" id="PTHR12430">
    <property type="entry name" value="MITOCHONDRIAL IMPORT RECEPTOR SUBUNIT TOM20"/>
    <property type="match status" value="1"/>
</dbReference>
<feature type="non-terminal residue" evidence="14">
    <location>
        <position position="163"/>
    </location>
</feature>
<evidence type="ECO:0000256" key="13">
    <source>
        <dbReference type="ARBA" id="ARBA00080405"/>
    </source>
</evidence>
<evidence type="ECO:0000256" key="4">
    <source>
        <dbReference type="ARBA" id="ARBA00022692"/>
    </source>
</evidence>
<evidence type="ECO:0000256" key="2">
    <source>
        <dbReference type="ARBA" id="ARBA00005792"/>
    </source>
</evidence>
<dbReference type="InterPro" id="IPR002056">
    <property type="entry name" value="MAS20"/>
</dbReference>
<evidence type="ECO:0000256" key="1">
    <source>
        <dbReference type="ARBA" id="ARBA00004572"/>
    </source>
</evidence>
<dbReference type="GO" id="GO:0006886">
    <property type="term" value="P:intracellular protein transport"/>
    <property type="evidence" value="ECO:0007669"/>
    <property type="project" value="InterPro"/>
</dbReference>
<keyword evidence="7" id="KW-1133">Transmembrane helix</keyword>
<dbReference type="GO" id="GO:0016031">
    <property type="term" value="P:tRNA import into mitochondrion"/>
    <property type="evidence" value="ECO:0007669"/>
    <property type="project" value="TreeGrafter"/>
</dbReference>
<gene>
    <name evidence="14" type="ORF">B0T18DRAFT_326840</name>
</gene>
<evidence type="ECO:0000256" key="8">
    <source>
        <dbReference type="ARBA" id="ARBA00023128"/>
    </source>
</evidence>
<dbReference type="Gene3D" id="1.20.960.10">
    <property type="entry name" value="Mitochondrial outer membrane translocase complex, subunit Tom20 domain"/>
    <property type="match status" value="1"/>
</dbReference>
<evidence type="ECO:0000256" key="3">
    <source>
        <dbReference type="ARBA" id="ARBA00022448"/>
    </source>
</evidence>
<keyword evidence="8" id="KW-0496">Mitochondrion</keyword>
<protein>
    <recommendedName>
        <fullName evidence="11">Mitochondrial import receptor subunit TOM20</fullName>
    </recommendedName>
    <alternativeName>
        <fullName evidence="10">Mitochondrial 20 kDa outer membrane protein</fullName>
    </alternativeName>
    <alternativeName>
        <fullName evidence="12">Mitochondrial import receptor subunit tom20</fullName>
    </alternativeName>
    <alternativeName>
        <fullName evidence="13">Translocase of outer membrane 20 kDa subunit</fullName>
    </alternativeName>
</protein>
<dbReference type="GO" id="GO:0008320">
    <property type="term" value="F:protein transmembrane transporter activity"/>
    <property type="evidence" value="ECO:0007669"/>
    <property type="project" value="TreeGrafter"/>
</dbReference>
<evidence type="ECO:0000256" key="12">
    <source>
        <dbReference type="ARBA" id="ARBA00073975"/>
    </source>
</evidence>
<keyword evidence="15" id="KW-1185">Reference proteome</keyword>
<name>A0AA40EVY1_9PEZI</name>
<evidence type="ECO:0000313" key="14">
    <source>
        <dbReference type="EMBL" id="KAK0746569.1"/>
    </source>
</evidence>